<organism evidence="2 3">
    <name type="scientific">Jezberella montanilacus</name>
    <dbReference type="NCBI Taxonomy" id="323426"/>
    <lineage>
        <taxon>Bacteria</taxon>
        <taxon>Pseudomonadati</taxon>
        <taxon>Pseudomonadota</taxon>
        <taxon>Betaproteobacteria</taxon>
        <taxon>Burkholderiales</taxon>
        <taxon>Alcaligenaceae</taxon>
        <taxon>Jezberella</taxon>
    </lineage>
</organism>
<dbReference type="RefSeq" id="WP_106226180.1">
    <property type="nucleotide sequence ID" value="NZ_PVTV01000003.1"/>
</dbReference>
<dbReference type="InterPro" id="IPR029063">
    <property type="entry name" value="SAM-dependent_MTases_sf"/>
</dbReference>
<dbReference type="OrthoDB" id="6191410at2"/>
<dbReference type="Gene3D" id="3.40.50.150">
    <property type="entry name" value="Vaccinia Virus protein VP39"/>
    <property type="match status" value="1"/>
</dbReference>
<dbReference type="AlphaFoldDB" id="A0A2T0XP95"/>
<name>A0A2T0XP95_9BURK</name>
<dbReference type="EMBL" id="PVTV01000003">
    <property type="protein sequence ID" value="PRZ00775.1"/>
    <property type="molecule type" value="Genomic_DNA"/>
</dbReference>
<dbReference type="GO" id="GO:0032259">
    <property type="term" value="P:methylation"/>
    <property type="evidence" value="ECO:0007669"/>
    <property type="project" value="UniProtKB-KW"/>
</dbReference>
<keyword evidence="2" id="KW-0489">Methyltransferase</keyword>
<dbReference type="GO" id="GO:0008757">
    <property type="term" value="F:S-adenosylmethionine-dependent methyltransferase activity"/>
    <property type="evidence" value="ECO:0007669"/>
    <property type="project" value="InterPro"/>
</dbReference>
<dbReference type="Proteomes" id="UP000238308">
    <property type="component" value="Unassembled WGS sequence"/>
</dbReference>
<reference evidence="2 3" key="1">
    <citation type="submission" date="2018-03" db="EMBL/GenBank/DDBJ databases">
        <title>Genomic Encyclopedia of Type Strains, Phase III (KMG-III): the genomes of soil and plant-associated and newly described type strains.</title>
        <authorList>
            <person name="Whitman W."/>
        </authorList>
    </citation>
    <scope>NUCLEOTIDE SEQUENCE [LARGE SCALE GENOMIC DNA]</scope>
    <source>
        <strain evidence="2 3">MWH-P2sevCIIIb</strain>
    </source>
</reference>
<evidence type="ECO:0000259" key="1">
    <source>
        <dbReference type="Pfam" id="PF08241"/>
    </source>
</evidence>
<comment type="caution">
    <text evidence="2">The sequence shown here is derived from an EMBL/GenBank/DDBJ whole genome shotgun (WGS) entry which is preliminary data.</text>
</comment>
<protein>
    <submittedName>
        <fullName evidence="2">Methyltransferase family protein</fullName>
    </submittedName>
</protein>
<evidence type="ECO:0000313" key="2">
    <source>
        <dbReference type="EMBL" id="PRZ00775.1"/>
    </source>
</evidence>
<dbReference type="InterPro" id="IPR013216">
    <property type="entry name" value="Methyltransf_11"/>
</dbReference>
<gene>
    <name evidence="2" type="ORF">BCM14_0246</name>
</gene>
<proteinExistence type="predicted"/>
<keyword evidence="2" id="KW-0808">Transferase</keyword>
<dbReference type="Pfam" id="PF08241">
    <property type="entry name" value="Methyltransf_11"/>
    <property type="match status" value="1"/>
</dbReference>
<accession>A0A2T0XP95</accession>
<feature type="domain" description="Methyltransferase type 11" evidence="1">
    <location>
        <begin position="73"/>
        <end position="131"/>
    </location>
</feature>
<sequence>MSSKKHAIVELADWLQTDPGRYMQNWEQTRVDAVVSDIFGYHALQVGMAQIDLLRANRMPNKAWTSPVIDASTHCSQTRPNFVLCESEALPFESQSIDLLVLSHGLELSARPHQVLREVERVLVPDGRVVISGFNPFSLWGLRHSLPYLKPWLPYSQASAVSLPRLKDWLKLLSFDIDRGYFGCYVPPFMSESWLKRFSLMEHAGDRWWPVCGAVYVLSAVKRVEGMRLIKPSWRSSQKLKVATKATGVAMNHEQQGN</sequence>
<keyword evidence="3" id="KW-1185">Reference proteome</keyword>
<dbReference type="SUPFAM" id="SSF53335">
    <property type="entry name" value="S-adenosyl-L-methionine-dependent methyltransferases"/>
    <property type="match status" value="1"/>
</dbReference>
<evidence type="ECO:0000313" key="3">
    <source>
        <dbReference type="Proteomes" id="UP000238308"/>
    </source>
</evidence>